<dbReference type="EMBL" id="MFGM01000039">
    <property type="protein sequence ID" value="OGF36090.1"/>
    <property type="molecule type" value="Genomic_DNA"/>
</dbReference>
<evidence type="ECO:0000313" key="2">
    <source>
        <dbReference type="Proteomes" id="UP000178656"/>
    </source>
</evidence>
<sequence>MNDTNVNRLELLLGKSELDNRAQELMRQFFNSIEAQPQFPKILDLLERFPIVFENFCKCFMLKRDFLKQGKSETEWNALLKKEEDVFDKLEKGNYAP</sequence>
<name>A0A1F5TAU3_9BACT</name>
<accession>A0A1F5TAU3</accession>
<reference evidence="1 2" key="1">
    <citation type="journal article" date="2016" name="Nat. Commun.">
        <title>Thousands of microbial genomes shed light on interconnected biogeochemical processes in an aquifer system.</title>
        <authorList>
            <person name="Anantharaman K."/>
            <person name="Brown C.T."/>
            <person name="Hug L.A."/>
            <person name="Sharon I."/>
            <person name="Castelle C.J."/>
            <person name="Probst A.J."/>
            <person name="Thomas B.C."/>
            <person name="Singh A."/>
            <person name="Wilkins M.J."/>
            <person name="Karaoz U."/>
            <person name="Brodie E.L."/>
            <person name="Williams K.H."/>
            <person name="Hubbard S.S."/>
            <person name="Banfield J.F."/>
        </authorList>
    </citation>
    <scope>NUCLEOTIDE SEQUENCE [LARGE SCALE GENOMIC DNA]</scope>
</reference>
<protein>
    <submittedName>
        <fullName evidence="1">Uncharacterized protein</fullName>
    </submittedName>
</protein>
<dbReference type="Proteomes" id="UP000178656">
    <property type="component" value="Unassembled WGS sequence"/>
</dbReference>
<comment type="caution">
    <text evidence="1">The sequence shown here is derived from an EMBL/GenBank/DDBJ whole genome shotgun (WGS) entry which is preliminary data.</text>
</comment>
<evidence type="ECO:0000313" key="1">
    <source>
        <dbReference type="EMBL" id="OGF36090.1"/>
    </source>
</evidence>
<gene>
    <name evidence="1" type="ORF">A2482_03190</name>
</gene>
<proteinExistence type="predicted"/>
<organism evidence="1 2">
    <name type="scientific">Candidatus Falkowbacteria bacterium RIFOXYC2_FULL_48_21</name>
    <dbReference type="NCBI Taxonomy" id="1798005"/>
    <lineage>
        <taxon>Bacteria</taxon>
        <taxon>Candidatus Falkowiibacteriota</taxon>
    </lineage>
</organism>
<dbReference type="AlphaFoldDB" id="A0A1F5TAU3"/>